<evidence type="ECO:0000256" key="2">
    <source>
        <dbReference type="ARBA" id="ARBA00006996"/>
    </source>
</evidence>
<evidence type="ECO:0000256" key="10">
    <source>
        <dbReference type="ARBA" id="ARBA00023121"/>
    </source>
</evidence>
<dbReference type="EMBL" id="CAMGYJ010000011">
    <property type="protein sequence ID" value="CAI0557709.1"/>
    <property type="molecule type" value="Genomic_DNA"/>
</dbReference>
<feature type="signal peptide" evidence="12">
    <location>
        <begin position="1"/>
        <end position="19"/>
    </location>
</feature>
<evidence type="ECO:0000256" key="9">
    <source>
        <dbReference type="ARBA" id="ARBA00023055"/>
    </source>
</evidence>
<keyword evidence="11" id="KW-0472">Membrane</keyword>
<evidence type="ECO:0000313" key="15">
    <source>
        <dbReference type="EMBL" id="CAI0557709.1"/>
    </source>
</evidence>
<evidence type="ECO:0000256" key="8">
    <source>
        <dbReference type="ARBA" id="ARBA00022989"/>
    </source>
</evidence>
<dbReference type="Pfam" id="PF00168">
    <property type="entry name" value="C2"/>
    <property type="match status" value="2"/>
</dbReference>
<dbReference type="InterPro" id="IPR039010">
    <property type="entry name" value="Synaptotagmin_SMP"/>
</dbReference>
<evidence type="ECO:0000256" key="7">
    <source>
        <dbReference type="ARBA" id="ARBA00022837"/>
    </source>
</evidence>
<evidence type="ECO:0000313" key="16">
    <source>
        <dbReference type="Proteomes" id="UP001154282"/>
    </source>
</evidence>
<dbReference type="FunFam" id="2.60.40.150:FF:000102">
    <property type="entry name" value="Synaptotagmin-2 isoform A"/>
    <property type="match status" value="1"/>
</dbReference>
<evidence type="ECO:0000256" key="1">
    <source>
        <dbReference type="ARBA" id="ARBA00004167"/>
    </source>
</evidence>
<dbReference type="GO" id="GO:0006869">
    <property type="term" value="P:lipid transport"/>
    <property type="evidence" value="ECO:0007669"/>
    <property type="project" value="UniProtKB-KW"/>
</dbReference>
<gene>
    <name evidence="15" type="ORF">LITE_LOCUS48457</name>
</gene>
<dbReference type="GO" id="GO:0046872">
    <property type="term" value="F:metal ion binding"/>
    <property type="evidence" value="ECO:0007669"/>
    <property type="project" value="UniProtKB-KW"/>
</dbReference>
<keyword evidence="7" id="KW-0106">Calcium</keyword>
<dbReference type="CDD" id="cd21677">
    <property type="entry name" value="SMP_SYT"/>
    <property type="match status" value="1"/>
</dbReference>
<feature type="chain" id="PRO_5043729193" evidence="12">
    <location>
        <begin position="20"/>
        <end position="435"/>
    </location>
</feature>
<keyword evidence="9" id="KW-0445">Lipid transport</keyword>
<evidence type="ECO:0000256" key="6">
    <source>
        <dbReference type="ARBA" id="ARBA00022737"/>
    </source>
</evidence>
<dbReference type="InterPro" id="IPR000008">
    <property type="entry name" value="C2_dom"/>
</dbReference>
<dbReference type="SUPFAM" id="SSF49562">
    <property type="entry name" value="C2 domain (Calcium/lipid-binding domain, CaLB)"/>
    <property type="match status" value="2"/>
</dbReference>
<dbReference type="GO" id="GO:0005783">
    <property type="term" value="C:endoplasmic reticulum"/>
    <property type="evidence" value="ECO:0007669"/>
    <property type="project" value="TreeGrafter"/>
</dbReference>
<organism evidence="15 16">
    <name type="scientific">Linum tenue</name>
    <dbReference type="NCBI Taxonomy" id="586396"/>
    <lineage>
        <taxon>Eukaryota</taxon>
        <taxon>Viridiplantae</taxon>
        <taxon>Streptophyta</taxon>
        <taxon>Embryophyta</taxon>
        <taxon>Tracheophyta</taxon>
        <taxon>Spermatophyta</taxon>
        <taxon>Magnoliopsida</taxon>
        <taxon>eudicotyledons</taxon>
        <taxon>Gunneridae</taxon>
        <taxon>Pentapetalae</taxon>
        <taxon>rosids</taxon>
        <taxon>fabids</taxon>
        <taxon>Malpighiales</taxon>
        <taxon>Linaceae</taxon>
        <taxon>Linum</taxon>
    </lineage>
</organism>
<dbReference type="PROSITE" id="PS51847">
    <property type="entry name" value="SMP"/>
    <property type="match status" value="1"/>
</dbReference>
<dbReference type="Pfam" id="PF17047">
    <property type="entry name" value="SMP_LBD"/>
    <property type="match status" value="1"/>
</dbReference>
<dbReference type="GO" id="GO:0008289">
    <property type="term" value="F:lipid binding"/>
    <property type="evidence" value="ECO:0007669"/>
    <property type="project" value="UniProtKB-KW"/>
</dbReference>
<dbReference type="GO" id="GO:0016020">
    <property type="term" value="C:membrane"/>
    <property type="evidence" value="ECO:0007669"/>
    <property type="project" value="UniProtKB-SubCell"/>
</dbReference>
<dbReference type="Gene3D" id="2.60.40.150">
    <property type="entry name" value="C2 domain"/>
    <property type="match status" value="2"/>
</dbReference>
<keyword evidence="4" id="KW-0812">Transmembrane</keyword>
<dbReference type="CDD" id="cd00030">
    <property type="entry name" value="C2"/>
    <property type="match status" value="2"/>
</dbReference>
<protein>
    <submittedName>
        <fullName evidence="15">Uncharacterized protein</fullName>
    </submittedName>
</protein>
<evidence type="ECO:0000259" key="13">
    <source>
        <dbReference type="PROSITE" id="PS50004"/>
    </source>
</evidence>
<keyword evidence="5" id="KW-0479">Metal-binding</keyword>
<evidence type="ECO:0000259" key="14">
    <source>
        <dbReference type="PROSITE" id="PS51847"/>
    </source>
</evidence>
<dbReference type="Proteomes" id="UP001154282">
    <property type="component" value="Unassembled WGS sequence"/>
</dbReference>
<reference evidence="15" key="1">
    <citation type="submission" date="2022-08" db="EMBL/GenBank/DDBJ databases">
        <authorList>
            <person name="Gutierrez-Valencia J."/>
        </authorList>
    </citation>
    <scope>NUCLEOTIDE SEQUENCE</scope>
</reference>
<keyword evidence="16" id="KW-1185">Reference proteome</keyword>
<evidence type="ECO:0000256" key="3">
    <source>
        <dbReference type="ARBA" id="ARBA00022448"/>
    </source>
</evidence>
<proteinExistence type="inferred from homology"/>
<sequence length="435" mass="49957">MVNWVWFFFFLQIDWLNKFIEYMWPYLDKAICKTVQEIAKPIIAEQIPKYKIDSVEFEKLTLGSLPPTFQGMKVYVTDEKELIMEPCIKWAGNPNVLVAVKAFGLKATAQVLDLQVFASPRITLKPLVPSFPCFANIYVSLMEKPHVDFGLKLVGADLMSIPGVYRLVQEIIKDQVANMYLWPKTLGIQVLDAKCRALKRPVGILTVKVLRAMRLKKKDLLGASDPYVKLKLSEDKVPSKKTTVRHKNLNPEWNEEFSMTVRDPETQALELHVYDWEQVGKHDKMGMNLVPLKDIPPEETKVMTLDLLKTMDLNDPQNEKSRGQIVVELTYKPFKEEEMPSTFEEMQTVEKPPEGTPAGGGLLVVIVHEAQDVEGKHHTNPCVRITFKGEEKRTKPIKKCRDPRWEEEFQFMLEEPPTNEKLHVEVTSSSKRMGC</sequence>
<feature type="domain" description="SMP-LTD" evidence="14">
    <location>
        <begin position="9"/>
        <end position="191"/>
    </location>
</feature>
<dbReference type="PROSITE" id="PS50004">
    <property type="entry name" value="C2"/>
    <property type="match status" value="2"/>
</dbReference>
<dbReference type="PRINTS" id="PR00360">
    <property type="entry name" value="C2DOMAIN"/>
</dbReference>
<dbReference type="AlphaFoldDB" id="A0AAV0RME4"/>
<dbReference type="PANTHER" id="PTHR10774">
    <property type="entry name" value="EXTENDED SYNAPTOTAGMIN-RELATED"/>
    <property type="match status" value="1"/>
</dbReference>
<dbReference type="SMART" id="SM00239">
    <property type="entry name" value="C2"/>
    <property type="match status" value="2"/>
</dbReference>
<dbReference type="InterPro" id="IPR031468">
    <property type="entry name" value="SMP_LBD"/>
</dbReference>
<comment type="similarity">
    <text evidence="2">Belongs to the synaptotagmin family.</text>
</comment>
<name>A0AAV0RME4_9ROSI</name>
<comment type="caution">
    <text evidence="15">The sequence shown here is derived from an EMBL/GenBank/DDBJ whole genome shotgun (WGS) entry which is preliminary data.</text>
</comment>
<keyword evidence="3" id="KW-0813">Transport</keyword>
<evidence type="ECO:0000256" key="5">
    <source>
        <dbReference type="ARBA" id="ARBA00022723"/>
    </source>
</evidence>
<keyword evidence="8" id="KW-1133">Transmembrane helix</keyword>
<dbReference type="InterPro" id="IPR035892">
    <property type="entry name" value="C2_domain_sf"/>
</dbReference>
<keyword evidence="6" id="KW-0677">Repeat</keyword>
<keyword evidence="10" id="KW-0446">Lipid-binding</keyword>
<comment type="subcellular location">
    <subcellularLocation>
        <location evidence="1">Membrane</location>
        <topology evidence="1">Single-pass membrane protein</topology>
    </subcellularLocation>
</comment>
<evidence type="ECO:0000256" key="11">
    <source>
        <dbReference type="ARBA" id="ARBA00023136"/>
    </source>
</evidence>
<evidence type="ECO:0000256" key="4">
    <source>
        <dbReference type="ARBA" id="ARBA00022692"/>
    </source>
</evidence>
<dbReference type="InterPro" id="IPR045050">
    <property type="entry name" value="Synaptotagmin_plant"/>
</dbReference>
<evidence type="ECO:0000256" key="12">
    <source>
        <dbReference type="SAM" id="SignalP"/>
    </source>
</evidence>
<accession>A0AAV0RME4</accession>
<keyword evidence="12" id="KW-0732">Signal</keyword>
<dbReference type="PANTHER" id="PTHR10774:SF214">
    <property type="entry name" value="CALCIUM-DEPENDENT LIPID-BINDING (CALB DOMAIN) FAMILY PROTEIN-RELATED"/>
    <property type="match status" value="1"/>
</dbReference>
<feature type="domain" description="C2" evidence="13">
    <location>
        <begin position="182"/>
        <end position="305"/>
    </location>
</feature>
<feature type="domain" description="C2" evidence="13">
    <location>
        <begin position="341"/>
        <end position="435"/>
    </location>
</feature>